<dbReference type="PANTHER" id="PTHR41523:SF8">
    <property type="entry name" value="ETHYLENE RESPONSE SENSOR PROTEIN"/>
    <property type="match status" value="1"/>
</dbReference>
<evidence type="ECO:0000313" key="10">
    <source>
        <dbReference type="Proteomes" id="UP000548978"/>
    </source>
</evidence>
<dbReference type="AlphaFoldDB" id="A0A7W9A5A8"/>
<evidence type="ECO:0000259" key="8">
    <source>
        <dbReference type="SMART" id="SM00387"/>
    </source>
</evidence>
<sequence>MALALAPFLVLIALQVDADFREQAEERRVDLQLAAERSAVGARTRLEGAATLLQALRFEGSSPFCEERLGALLERLDGYSTIVRYTATGQVVCSAGELRGVDVTQRGWFVRLRAGSDWVVSRAQRDFPALVTGLRVERPMGRFDGAMAAVIPLESLQPDTRDPALPEGSEAALVDSEGQILVATDPAAFDMEPGGRLATWFQEMRAGDDRVLEARDSGGERRAYAGSAMSGQDVYVLLAAPSPGLLSWARLNPIGSILLPLAAWMTAFVAVILVTERVVVRWLDYLERIAALYTRGRFTVRPVQAVNAPTEIRVLAETLDGLAEAVSIRDQSLLDSLAEKDVLMREIHHRVKNNLQIISSLLSLQQRALSDDAAKMALGDTRQRISALALIYRTLYQSDDIRHADAAVFLHDLVGQLVASEAGRGPAVSSRVEADSLIMDPDKLAPMALWLVEAISNALKHALAEKGGTLTVRFTVDGETSVLEVEDDGPGLSEADPVGVGRTLMTAFAKQLRGSTEVLAASPRGTRVRMTFVTPSV</sequence>
<dbReference type="Pfam" id="PF07568">
    <property type="entry name" value="HisKA_2"/>
    <property type="match status" value="1"/>
</dbReference>
<keyword evidence="7" id="KW-0067">ATP-binding</keyword>
<dbReference type="GO" id="GO:0004673">
    <property type="term" value="F:protein histidine kinase activity"/>
    <property type="evidence" value="ECO:0007669"/>
    <property type="project" value="UniProtKB-EC"/>
</dbReference>
<dbReference type="InterPro" id="IPR036890">
    <property type="entry name" value="HATPase_C_sf"/>
</dbReference>
<dbReference type="SUPFAM" id="SSF55874">
    <property type="entry name" value="ATPase domain of HSP90 chaperone/DNA topoisomerase II/histidine kinase"/>
    <property type="match status" value="1"/>
</dbReference>
<keyword evidence="5" id="KW-0547">Nucleotide-binding</keyword>
<reference evidence="9 10" key="1">
    <citation type="submission" date="2020-08" db="EMBL/GenBank/DDBJ databases">
        <title>Genomic Encyclopedia of Type Strains, Phase IV (KMG-IV): sequencing the most valuable type-strain genomes for metagenomic binning, comparative biology and taxonomic classification.</title>
        <authorList>
            <person name="Goeker M."/>
        </authorList>
    </citation>
    <scope>NUCLEOTIDE SEQUENCE [LARGE SCALE GENOMIC DNA]</scope>
    <source>
        <strain evidence="9 10">DSM 24448</strain>
    </source>
</reference>
<organism evidence="9 10">
    <name type="scientific">Brevundimonas halotolerans</name>
    <dbReference type="NCBI Taxonomy" id="69670"/>
    <lineage>
        <taxon>Bacteria</taxon>
        <taxon>Pseudomonadati</taxon>
        <taxon>Pseudomonadota</taxon>
        <taxon>Alphaproteobacteria</taxon>
        <taxon>Caulobacterales</taxon>
        <taxon>Caulobacteraceae</taxon>
        <taxon>Brevundimonas</taxon>
    </lineage>
</organism>
<comment type="catalytic activity">
    <reaction evidence="1">
        <text>ATP + protein L-histidine = ADP + protein N-phospho-L-histidine.</text>
        <dbReference type="EC" id="2.7.13.3"/>
    </reaction>
</comment>
<dbReference type="PANTHER" id="PTHR41523">
    <property type="entry name" value="TWO-COMPONENT SYSTEM SENSOR PROTEIN"/>
    <property type="match status" value="1"/>
</dbReference>
<keyword evidence="3" id="KW-0597">Phosphoprotein</keyword>
<evidence type="ECO:0000256" key="4">
    <source>
        <dbReference type="ARBA" id="ARBA00022679"/>
    </source>
</evidence>
<dbReference type="GO" id="GO:0005524">
    <property type="term" value="F:ATP binding"/>
    <property type="evidence" value="ECO:0007669"/>
    <property type="project" value="UniProtKB-KW"/>
</dbReference>
<dbReference type="EMBL" id="JACIJB010000009">
    <property type="protein sequence ID" value="MBB5661295.1"/>
    <property type="molecule type" value="Genomic_DNA"/>
</dbReference>
<dbReference type="RefSeq" id="WP_123288568.1">
    <property type="nucleotide sequence ID" value="NZ_JACIJB010000009.1"/>
</dbReference>
<name>A0A7W9A5A8_9CAUL</name>
<evidence type="ECO:0000256" key="5">
    <source>
        <dbReference type="ARBA" id="ARBA00022741"/>
    </source>
</evidence>
<dbReference type="EC" id="2.7.13.3" evidence="2"/>
<evidence type="ECO:0000256" key="2">
    <source>
        <dbReference type="ARBA" id="ARBA00012438"/>
    </source>
</evidence>
<comment type="caution">
    <text evidence="9">The sequence shown here is derived from an EMBL/GenBank/DDBJ whole genome shotgun (WGS) entry which is preliminary data.</text>
</comment>
<dbReference type="InterPro" id="IPR011495">
    <property type="entry name" value="Sig_transdc_His_kin_sub2_dim/P"/>
</dbReference>
<dbReference type="CDD" id="cd18774">
    <property type="entry name" value="PDC2_HK_sensor"/>
    <property type="match status" value="1"/>
</dbReference>
<accession>A0A7W9A5A8</accession>
<proteinExistence type="predicted"/>
<dbReference type="Gene3D" id="3.30.450.20">
    <property type="entry name" value="PAS domain"/>
    <property type="match status" value="2"/>
</dbReference>
<dbReference type="OrthoDB" id="9767435at2"/>
<evidence type="ECO:0000256" key="3">
    <source>
        <dbReference type="ARBA" id="ARBA00022553"/>
    </source>
</evidence>
<keyword evidence="10" id="KW-1185">Reference proteome</keyword>
<dbReference type="SMART" id="SM00387">
    <property type="entry name" value="HATPase_c"/>
    <property type="match status" value="1"/>
</dbReference>
<protein>
    <recommendedName>
        <fullName evidence="2">histidine kinase</fullName>
        <ecNumber evidence="2">2.7.13.3</ecNumber>
    </recommendedName>
</protein>
<evidence type="ECO:0000256" key="1">
    <source>
        <dbReference type="ARBA" id="ARBA00000085"/>
    </source>
</evidence>
<evidence type="ECO:0000256" key="6">
    <source>
        <dbReference type="ARBA" id="ARBA00022777"/>
    </source>
</evidence>
<evidence type="ECO:0000256" key="7">
    <source>
        <dbReference type="ARBA" id="ARBA00022840"/>
    </source>
</evidence>
<keyword evidence="6 9" id="KW-0418">Kinase</keyword>
<keyword evidence="4" id="KW-0808">Transferase</keyword>
<evidence type="ECO:0000313" key="9">
    <source>
        <dbReference type="EMBL" id="MBB5661295.1"/>
    </source>
</evidence>
<gene>
    <name evidence="9" type="ORF">FHS65_002055</name>
</gene>
<dbReference type="Gene3D" id="3.30.565.10">
    <property type="entry name" value="Histidine kinase-like ATPase, C-terminal domain"/>
    <property type="match status" value="1"/>
</dbReference>
<feature type="domain" description="Histidine kinase/HSP90-like ATPase" evidence="8">
    <location>
        <begin position="442"/>
        <end position="536"/>
    </location>
</feature>
<dbReference type="Pfam" id="PF02518">
    <property type="entry name" value="HATPase_c"/>
    <property type="match status" value="1"/>
</dbReference>
<dbReference type="InterPro" id="IPR003594">
    <property type="entry name" value="HATPase_dom"/>
</dbReference>
<dbReference type="Proteomes" id="UP000548978">
    <property type="component" value="Unassembled WGS sequence"/>
</dbReference>